<evidence type="ECO:0000256" key="1">
    <source>
        <dbReference type="SAM" id="Phobius"/>
    </source>
</evidence>
<keyword evidence="3" id="KW-1185">Reference proteome</keyword>
<organism evidence="2 3">
    <name type="scientific">Pseudomonas leptonychotis</name>
    <dbReference type="NCBI Taxonomy" id="2448482"/>
    <lineage>
        <taxon>Bacteria</taxon>
        <taxon>Pseudomonadati</taxon>
        <taxon>Pseudomonadota</taxon>
        <taxon>Gammaproteobacteria</taxon>
        <taxon>Pseudomonadales</taxon>
        <taxon>Pseudomonadaceae</taxon>
        <taxon>Pseudomonas</taxon>
    </lineage>
</organism>
<dbReference type="InterPro" id="IPR045584">
    <property type="entry name" value="Pilin-like"/>
</dbReference>
<dbReference type="OrthoDB" id="9788802at2"/>
<evidence type="ECO:0000313" key="3">
    <source>
        <dbReference type="Proteomes" id="UP000307541"/>
    </source>
</evidence>
<evidence type="ECO:0000313" key="2">
    <source>
        <dbReference type="EMBL" id="TIH10883.1"/>
    </source>
</evidence>
<gene>
    <name evidence="2" type="ORF">D8779_09470</name>
</gene>
<keyword evidence="1" id="KW-0812">Transmembrane</keyword>
<proteinExistence type="predicted"/>
<keyword evidence="1" id="KW-0472">Membrane</keyword>
<dbReference type="InterPro" id="IPR012902">
    <property type="entry name" value="N_methyl_site"/>
</dbReference>
<keyword evidence="1" id="KW-1133">Transmembrane helix</keyword>
<dbReference type="NCBIfam" id="TIGR02532">
    <property type="entry name" value="IV_pilin_GFxxxE"/>
    <property type="match status" value="1"/>
</dbReference>
<dbReference type="Proteomes" id="UP000307541">
    <property type="component" value="Unassembled WGS sequence"/>
</dbReference>
<dbReference type="AlphaFoldDB" id="A0A4T2A1H6"/>
<dbReference type="Pfam" id="PF07963">
    <property type="entry name" value="N_methyl"/>
    <property type="match status" value="1"/>
</dbReference>
<dbReference type="SUPFAM" id="SSF54523">
    <property type="entry name" value="Pili subunits"/>
    <property type="match status" value="1"/>
</dbReference>
<feature type="transmembrane region" description="Helical" evidence="1">
    <location>
        <begin position="12"/>
        <end position="32"/>
    </location>
</feature>
<protein>
    <submittedName>
        <fullName evidence="2">Type II secretion system protein</fullName>
    </submittedName>
</protein>
<comment type="caution">
    <text evidence="2">The sequence shown here is derived from an EMBL/GenBank/DDBJ whole genome shotgun (WGS) entry which is preliminary data.</text>
</comment>
<dbReference type="EMBL" id="RFLV01000001">
    <property type="protein sequence ID" value="TIH10883.1"/>
    <property type="molecule type" value="Genomic_DNA"/>
</dbReference>
<reference evidence="2 3" key="1">
    <citation type="submission" date="2018-10" db="EMBL/GenBank/DDBJ databases">
        <title>Pseudomonas leptonychotis sp. nov., isolated from Weddell seals in Antarctica.</title>
        <authorList>
            <person name="Novakova D."/>
            <person name="Svec P."/>
            <person name="Kralova S."/>
            <person name="Kristofova L."/>
            <person name="Zeman M."/>
            <person name="Pantucek R."/>
            <person name="Maslanova I."/>
            <person name="Sedlacek I."/>
        </authorList>
    </citation>
    <scope>NUCLEOTIDE SEQUENCE [LARGE SCALE GENOMIC DNA]</scope>
    <source>
        <strain evidence="2 3">CCM 8849</strain>
    </source>
</reference>
<sequence>MSLKRSHAFTLVELVIVIALAGTVAVLVSTVMSGPLNSFIDQSRRAVLVDQAAGALSRMTRDVRLAIPNSVRVSADGQAMELLLIHSAARYRPNRIGGDGLRFSSAAVGSCGSSNVDGSCNTVQVLDPAFNPAGARWLVIYNTGAQSAGNPVPGGNVWAPLNPGVITLTGTTFSLLSGAPANESLIALGSMPGGSFDFAFASPQRRLYLAETVVGYRCQNSQLVRYSYNQLLNAIPAAPPSGSAAQPVASSVNCAQSGFEYAPGSTQRAGLLNLSLSISQAGENLQLLQQVHVDNAP</sequence>
<name>A0A4T2A1H6_9PSED</name>
<dbReference type="RefSeq" id="WP_136664161.1">
    <property type="nucleotide sequence ID" value="NZ_RFLV01000001.1"/>
</dbReference>
<accession>A0A4T2A1H6</accession>